<dbReference type="Proteomes" id="UP000509702">
    <property type="component" value="Plasmid unnamed2"/>
</dbReference>
<gene>
    <name evidence="1" type="ORF">HUE56_02900</name>
</gene>
<evidence type="ECO:0000313" key="1">
    <source>
        <dbReference type="EMBL" id="QKS49457.1"/>
    </source>
</evidence>
<accession>A0A6N1AGD9</accession>
<organism evidence="1 2">
    <name type="scientific">Azospirillum oryzae</name>
    <dbReference type="NCBI Taxonomy" id="286727"/>
    <lineage>
        <taxon>Bacteria</taxon>
        <taxon>Pseudomonadati</taxon>
        <taxon>Pseudomonadota</taxon>
        <taxon>Alphaproteobacteria</taxon>
        <taxon>Rhodospirillales</taxon>
        <taxon>Azospirillaceae</taxon>
        <taxon>Azospirillum</taxon>
    </lineage>
</organism>
<reference evidence="1 2" key="1">
    <citation type="submission" date="2020-06" db="EMBL/GenBank/DDBJ databases">
        <title>Complete genome of Azosprillum oryzae KACC14407.</title>
        <authorList>
            <person name="Kim M."/>
            <person name="Park Y.-J."/>
            <person name="Shin J.-H."/>
        </authorList>
    </citation>
    <scope>NUCLEOTIDE SEQUENCE [LARGE SCALE GENOMIC DNA]</scope>
    <source>
        <strain evidence="1 2">KACC 14407</strain>
        <plasmid evidence="1 2">unnamed2</plasmid>
    </source>
</reference>
<dbReference type="Gene3D" id="3.40.630.30">
    <property type="match status" value="1"/>
</dbReference>
<geneLocation type="plasmid" evidence="1 2">
    <name>unnamed2</name>
</geneLocation>
<dbReference type="OrthoDB" id="7301032at2"/>
<dbReference type="KEGG" id="aoz:HUE56_02900"/>
<sequence length="329" mass="34915">MIGIAGVKDRVGMNDVTAPNGGIAGLRVAPLSANAAAFAALGFPRLAPVLNQLEPPWVAVGATVGGLPAGLALGQIQDDGARLLSLTVARSLRNRGIGRTLAAGWGRAAAAAGATGLVTAFSDKLPERAALAATLSAAGWTAPRLTHVRAIGEAAPMVEAVGRWPSLTGRLRDPDGFSFDPWRTPDADDRAAIADLAAEPDHLPLMHPDVRAERIEPACSIAVRRQGMLVGWVLAERAESVPLDGYRDRPAIDYRSAYLARSLWHTGMLVGAYWHAYARQVAAFGPTSIAMFGTMFPRMMSLVRRRFAPISLRVDETFEMIREPAAGSQ</sequence>
<evidence type="ECO:0000313" key="2">
    <source>
        <dbReference type="Proteomes" id="UP000509702"/>
    </source>
</evidence>
<protein>
    <submittedName>
        <fullName evidence="1">Uncharacterized protein</fullName>
    </submittedName>
</protein>
<keyword evidence="2" id="KW-1185">Reference proteome</keyword>
<name>A0A6N1AGD9_9PROT</name>
<proteinExistence type="predicted"/>
<dbReference type="RefSeq" id="WP_149200984.1">
    <property type="nucleotide sequence ID" value="NZ_BSOV01000010.1"/>
</dbReference>
<dbReference type="AlphaFoldDB" id="A0A6N1AGD9"/>
<dbReference type="InterPro" id="IPR016181">
    <property type="entry name" value="Acyl_CoA_acyltransferase"/>
</dbReference>
<dbReference type="EMBL" id="CP054616">
    <property type="protein sequence ID" value="QKS49457.1"/>
    <property type="molecule type" value="Genomic_DNA"/>
</dbReference>
<dbReference type="SUPFAM" id="SSF55729">
    <property type="entry name" value="Acyl-CoA N-acyltransferases (Nat)"/>
    <property type="match status" value="1"/>
</dbReference>
<keyword evidence="1" id="KW-0614">Plasmid</keyword>